<protein>
    <submittedName>
        <fullName evidence="2">Uncharacterized protein</fullName>
    </submittedName>
</protein>
<accession>A0A2I7K9M8</accession>
<reference evidence="2 3" key="2">
    <citation type="journal article" date="2017" name="Genome Biol. Evol.">
        <title>Trajectories and Drivers of Genome Evolution in Surface-Associated Marine Phaeobacter.</title>
        <authorList>
            <person name="Freese H.M."/>
            <person name="Sikorski J."/>
            <person name="Bunk B."/>
            <person name="Scheuner C."/>
            <person name="Meier-Kolthoff J.P."/>
            <person name="Sproer C."/>
            <person name="Gram L."/>
            <person name="Overmann J."/>
        </authorList>
    </citation>
    <scope>NUCLEOTIDE SEQUENCE [LARGE SCALE GENOMIC DNA]</scope>
    <source>
        <strain evidence="2 3">P88</strain>
    </source>
</reference>
<dbReference type="Proteomes" id="UP000236447">
    <property type="component" value="Chromosome"/>
</dbReference>
<evidence type="ECO:0000313" key="2">
    <source>
        <dbReference type="EMBL" id="AUQ99319.1"/>
    </source>
</evidence>
<gene>
    <name evidence="2" type="ORF">PhaeoP88_01949</name>
</gene>
<feature type="coiled-coil region" evidence="1">
    <location>
        <begin position="27"/>
        <end position="82"/>
    </location>
</feature>
<dbReference type="EMBL" id="CP010725">
    <property type="protein sequence ID" value="AUQ99319.1"/>
    <property type="molecule type" value="Genomic_DNA"/>
</dbReference>
<dbReference type="RefSeq" id="WP_102883588.1">
    <property type="nucleotide sequence ID" value="NZ_CP010725.1"/>
</dbReference>
<evidence type="ECO:0000256" key="1">
    <source>
        <dbReference type="SAM" id="Coils"/>
    </source>
</evidence>
<organism evidence="2 3">
    <name type="scientific">Phaeobacter inhibens</name>
    <dbReference type="NCBI Taxonomy" id="221822"/>
    <lineage>
        <taxon>Bacteria</taxon>
        <taxon>Pseudomonadati</taxon>
        <taxon>Pseudomonadota</taxon>
        <taxon>Alphaproteobacteria</taxon>
        <taxon>Rhodobacterales</taxon>
        <taxon>Roseobacteraceae</taxon>
        <taxon>Phaeobacter</taxon>
    </lineage>
</organism>
<name>A0A2I7K9M8_9RHOB</name>
<keyword evidence="1" id="KW-0175">Coiled coil</keyword>
<proteinExistence type="predicted"/>
<evidence type="ECO:0000313" key="3">
    <source>
        <dbReference type="Proteomes" id="UP000236447"/>
    </source>
</evidence>
<sequence length="100" mass="11599">MMRWVAIGGLCLALLFAGVSAYLVWRNGHLREDLDAATRRLRVAERQADDARQTADVLNAHIKRMQEDRRTYDADLRRLREQEGYHAPLSDFLGDVFDRL</sequence>
<reference evidence="2 3" key="1">
    <citation type="journal article" date="2017" name="Front. Microbiol.">
        <title>Phaeobacter piscinae sp. nov., a species of the Roseobacter group and potential aquaculture probiont.</title>
        <authorList>
            <person name="Sonnenschein E.C."/>
            <person name="Phippen C.B.W."/>
            <person name="Nielsen K.F."/>
            <person name="Mateiu R.V."/>
            <person name="Melchiorsen J."/>
            <person name="Gram L."/>
            <person name="Overmann J."/>
            <person name="Freese H.M."/>
        </authorList>
    </citation>
    <scope>NUCLEOTIDE SEQUENCE [LARGE SCALE GENOMIC DNA]</scope>
    <source>
        <strain evidence="2 3">P88</strain>
    </source>
</reference>
<dbReference type="AlphaFoldDB" id="A0A2I7K9M8"/>